<proteinExistence type="predicted"/>
<gene>
    <name evidence="1" type="ORF">LCGC14_2714070</name>
</gene>
<name>A0A0F9C3U7_9ZZZZ</name>
<evidence type="ECO:0008006" key="2">
    <source>
        <dbReference type="Google" id="ProtNLM"/>
    </source>
</evidence>
<comment type="caution">
    <text evidence="1">The sequence shown here is derived from an EMBL/GenBank/DDBJ whole genome shotgun (WGS) entry which is preliminary data.</text>
</comment>
<dbReference type="Pfam" id="PF05014">
    <property type="entry name" value="Nuc_deoxyrib_tr"/>
    <property type="match status" value="1"/>
</dbReference>
<dbReference type="EMBL" id="LAZR01048705">
    <property type="protein sequence ID" value="KKK91331.1"/>
    <property type="molecule type" value="Genomic_DNA"/>
</dbReference>
<dbReference type="SUPFAM" id="SSF52309">
    <property type="entry name" value="N-(deoxy)ribosyltransferase-like"/>
    <property type="match status" value="1"/>
</dbReference>
<protein>
    <recommendedName>
        <fullName evidence="2">Nucleoside 2-deoxyribosyltransferase</fullName>
    </recommendedName>
</protein>
<reference evidence="1" key="1">
    <citation type="journal article" date="2015" name="Nature">
        <title>Complex archaea that bridge the gap between prokaryotes and eukaryotes.</title>
        <authorList>
            <person name="Spang A."/>
            <person name="Saw J.H."/>
            <person name="Jorgensen S.L."/>
            <person name="Zaremba-Niedzwiedzka K."/>
            <person name="Martijn J."/>
            <person name="Lind A.E."/>
            <person name="van Eijk R."/>
            <person name="Schleper C."/>
            <person name="Guy L."/>
            <person name="Ettema T.J."/>
        </authorList>
    </citation>
    <scope>NUCLEOTIDE SEQUENCE</scope>
</reference>
<feature type="non-terminal residue" evidence="1">
    <location>
        <position position="176"/>
    </location>
</feature>
<evidence type="ECO:0000313" key="1">
    <source>
        <dbReference type="EMBL" id="KKK91331.1"/>
    </source>
</evidence>
<dbReference type="Gene3D" id="3.40.50.450">
    <property type="match status" value="1"/>
</dbReference>
<sequence>MPVVGVPSTAPPAPIAEPDAEVHIGRKHRVYLAGPLFSEPERLWCQRIKARLETEASVEVLWPWDMVEADRPRWEVMTPGPRQVAIAEICRTGIDQCDIFVALLDTIPSDDGTTWEMGYLWGSRGPLRNKVPVFGLRTDVIRSYGDSEAPLNAMVGSHIFLFGKLCITADELVAEV</sequence>
<dbReference type="AlphaFoldDB" id="A0A0F9C3U7"/>
<dbReference type="InterPro" id="IPR007710">
    <property type="entry name" value="Nucleoside_deoxyribTrfase"/>
</dbReference>
<organism evidence="1">
    <name type="scientific">marine sediment metagenome</name>
    <dbReference type="NCBI Taxonomy" id="412755"/>
    <lineage>
        <taxon>unclassified sequences</taxon>
        <taxon>metagenomes</taxon>
        <taxon>ecological metagenomes</taxon>
    </lineage>
</organism>
<accession>A0A0F9C3U7</accession>